<dbReference type="Proteomes" id="UP001318860">
    <property type="component" value="Unassembled WGS sequence"/>
</dbReference>
<dbReference type="InterPro" id="IPR050481">
    <property type="entry name" value="UDP-glycosyltransf_plant"/>
</dbReference>
<dbReference type="CDD" id="cd03784">
    <property type="entry name" value="GT1_Gtf-like"/>
    <property type="match status" value="1"/>
</dbReference>
<sequence length="475" mass="54099">MEEQSSKVLHIVMFPWLAIGHLRPFFRLSEHLARKGHRISFISTPRNLQRAVKVPQHLSHLITLVAFPLPDVEHLPPHAESSMDVPVTKQPLLKVALDSLEPSIRSFLENTRPKPDWIVYDYATHWLPGLAEEIGISRAYFSLFTAAFMAFLGPPSFLVSGKYSRSTAEDYTVVPEWIPFPTNVVFRRHELAKNMEKDPDGNDYDSGTSDPIRFGLSIHGSEIVIFRSCVEFELEWFDLIHQLYQKPVIPVGVLPMEDDNDYDDDELDSNTEWLSIKEWLDMQKENSVVYVALGTEATLSQKEAHELAFGLEQCGLPFFWVLNRNYLFEMLPDGFSDRVRDRGMVYTKWAPQVKILSHPAVGGFLTHCGWNSVTEALGLGRVLILFPVMNDQGLNARVLQEKKVGVEIARNEEDGSFTCGSVVESVRLAMVSEQGRIVRENARRMKELFGDKSRNSCYIDSLVHHLVEIKARTSQ</sequence>
<dbReference type="PANTHER" id="PTHR48049">
    <property type="entry name" value="GLYCOSYLTRANSFERASE"/>
    <property type="match status" value="1"/>
</dbReference>
<dbReference type="EMBL" id="JABTTQ020000012">
    <property type="protein sequence ID" value="KAK6144623.1"/>
    <property type="molecule type" value="Genomic_DNA"/>
</dbReference>
<dbReference type="Gene3D" id="3.40.50.2000">
    <property type="entry name" value="Glycogen Phosphorylase B"/>
    <property type="match status" value="2"/>
</dbReference>
<evidence type="ECO:0000256" key="1">
    <source>
        <dbReference type="ARBA" id="ARBA00022679"/>
    </source>
</evidence>
<comment type="caution">
    <text evidence="2">The sequence shown here is derived from an EMBL/GenBank/DDBJ whole genome shotgun (WGS) entry which is preliminary data.</text>
</comment>
<evidence type="ECO:0000313" key="3">
    <source>
        <dbReference type="Proteomes" id="UP001318860"/>
    </source>
</evidence>
<dbReference type="PANTHER" id="PTHR48049:SF138">
    <property type="entry name" value="UDP-GLYCOSYLTRANSFERASE 91C1"/>
    <property type="match status" value="1"/>
</dbReference>
<proteinExistence type="predicted"/>
<protein>
    <recommendedName>
        <fullName evidence="4">Glycosyltransferase</fullName>
    </recommendedName>
</protein>
<evidence type="ECO:0008006" key="4">
    <source>
        <dbReference type="Google" id="ProtNLM"/>
    </source>
</evidence>
<organism evidence="2 3">
    <name type="scientific">Rehmannia glutinosa</name>
    <name type="common">Chinese foxglove</name>
    <dbReference type="NCBI Taxonomy" id="99300"/>
    <lineage>
        <taxon>Eukaryota</taxon>
        <taxon>Viridiplantae</taxon>
        <taxon>Streptophyta</taxon>
        <taxon>Embryophyta</taxon>
        <taxon>Tracheophyta</taxon>
        <taxon>Spermatophyta</taxon>
        <taxon>Magnoliopsida</taxon>
        <taxon>eudicotyledons</taxon>
        <taxon>Gunneridae</taxon>
        <taxon>Pentapetalae</taxon>
        <taxon>asterids</taxon>
        <taxon>lamiids</taxon>
        <taxon>Lamiales</taxon>
        <taxon>Orobanchaceae</taxon>
        <taxon>Rehmannieae</taxon>
        <taxon>Rehmannia</taxon>
    </lineage>
</organism>
<accession>A0ABR0WAF6</accession>
<reference evidence="2 3" key="1">
    <citation type="journal article" date="2021" name="Comput. Struct. Biotechnol. J.">
        <title>De novo genome assembly of the potent medicinal plant Rehmannia glutinosa using nanopore technology.</title>
        <authorList>
            <person name="Ma L."/>
            <person name="Dong C."/>
            <person name="Song C."/>
            <person name="Wang X."/>
            <person name="Zheng X."/>
            <person name="Niu Y."/>
            <person name="Chen S."/>
            <person name="Feng W."/>
        </authorList>
    </citation>
    <scope>NUCLEOTIDE SEQUENCE [LARGE SCALE GENOMIC DNA]</scope>
    <source>
        <strain evidence="2">DH-2019</strain>
    </source>
</reference>
<name>A0ABR0WAF6_REHGL</name>
<evidence type="ECO:0000313" key="2">
    <source>
        <dbReference type="EMBL" id="KAK6144623.1"/>
    </source>
</evidence>
<dbReference type="InterPro" id="IPR002213">
    <property type="entry name" value="UDP_glucos_trans"/>
</dbReference>
<dbReference type="Pfam" id="PF00201">
    <property type="entry name" value="UDPGT"/>
    <property type="match status" value="1"/>
</dbReference>
<gene>
    <name evidence="2" type="ORF">DH2020_021443</name>
</gene>
<keyword evidence="1" id="KW-0808">Transferase</keyword>
<keyword evidence="3" id="KW-1185">Reference proteome</keyword>
<dbReference type="SUPFAM" id="SSF53756">
    <property type="entry name" value="UDP-Glycosyltransferase/glycogen phosphorylase"/>
    <property type="match status" value="1"/>
</dbReference>